<accession>A0ACB8F1Y4</accession>
<gene>
    <name evidence="1" type="ORF">K3G42_004509</name>
</gene>
<dbReference type="Proteomes" id="UP000827872">
    <property type="component" value="Linkage Group LG05"/>
</dbReference>
<proteinExistence type="predicted"/>
<organism evidence="1 2">
    <name type="scientific">Sphaerodactylus townsendi</name>
    <dbReference type="NCBI Taxonomy" id="933632"/>
    <lineage>
        <taxon>Eukaryota</taxon>
        <taxon>Metazoa</taxon>
        <taxon>Chordata</taxon>
        <taxon>Craniata</taxon>
        <taxon>Vertebrata</taxon>
        <taxon>Euteleostomi</taxon>
        <taxon>Lepidosauria</taxon>
        <taxon>Squamata</taxon>
        <taxon>Bifurcata</taxon>
        <taxon>Gekkota</taxon>
        <taxon>Sphaerodactylidae</taxon>
        <taxon>Sphaerodactylus</taxon>
    </lineage>
</organism>
<protein>
    <submittedName>
        <fullName evidence="1">Uncharacterized protein</fullName>
    </submittedName>
</protein>
<comment type="caution">
    <text evidence="1">The sequence shown here is derived from an EMBL/GenBank/DDBJ whole genome shotgun (WGS) entry which is preliminary data.</text>
</comment>
<evidence type="ECO:0000313" key="1">
    <source>
        <dbReference type="EMBL" id="KAH7999055.1"/>
    </source>
</evidence>
<reference evidence="1" key="1">
    <citation type="submission" date="2021-08" db="EMBL/GenBank/DDBJ databases">
        <title>The first chromosome-level gecko genome reveals the dynamic sex chromosomes of Neotropical dwarf geckos (Sphaerodactylidae: Sphaerodactylus).</title>
        <authorList>
            <person name="Pinto B.J."/>
            <person name="Keating S.E."/>
            <person name="Gamble T."/>
        </authorList>
    </citation>
    <scope>NUCLEOTIDE SEQUENCE</scope>
    <source>
        <strain evidence="1">TG3544</strain>
    </source>
</reference>
<name>A0ACB8F1Y4_9SAUR</name>
<sequence>MFDPRPSRAQAPNAVLYKAFLLPSSLALSNGERMRAISDYLTGSKKRKSEEKDYGTDYGSDGEKSEDNLVVDEVGAEALDLGLLRASCGVGGGRVSFVLTFKYLT</sequence>
<dbReference type="EMBL" id="CM037618">
    <property type="protein sequence ID" value="KAH7999055.1"/>
    <property type="molecule type" value="Genomic_DNA"/>
</dbReference>
<evidence type="ECO:0000313" key="2">
    <source>
        <dbReference type="Proteomes" id="UP000827872"/>
    </source>
</evidence>
<keyword evidence="2" id="KW-1185">Reference proteome</keyword>